<organism evidence="2 3">
    <name type="scientific">Flavobacterium subsaxonicum WB 4.1-42 = DSM 21790</name>
    <dbReference type="NCBI Taxonomy" id="1121898"/>
    <lineage>
        <taxon>Bacteria</taxon>
        <taxon>Pseudomonadati</taxon>
        <taxon>Bacteroidota</taxon>
        <taxon>Flavobacteriia</taxon>
        <taxon>Flavobacteriales</taxon>
        <taxon>Flavobacteriaceae</taxon>
        <taxon>Flavobacterium</taxon>
    </lineage>
</organism>
<dbReference type="Gene3D" id="3.40.50.1820">
    <property type="entry name" value="alpha/beta hydrolase"/>
    <property type="match status" value="1"/>
</dbReference>
<dbReference type="Proteomes" id="UP000030111">
    <property type="component" value="Unassembled WGS sequence"/>
</dbReference>
<protein>
    <recommendedName>
        <fullName evidence="4">Dienelactone hydrolase domain-containing protein</fullName>
    </recommendedName>
</protein>
<evidence type="ECO:0008006" key="4">
    <source>
        <dbReference type="Google" id="ProtNLM"/>
    </source>
</evidence>
<keyword evidence="1" id="KW-0732">Signal</keyword>
<name>A0A0A2MHD4_9FLAO</name>
<reference evidence="2 3" key="1">
    <citation type="submission" date="2013-09" db="EMBL/GenBank/DDBJ databases">
        <authorList>
            <person name="Zeng Z."/>
            <person name="Chen C."/>
        </authorList>
    </citation>
    <scope>NUCLEOTIDE SEQUENCE [LARGE SCALE GENOMIC DNA]</scope>
    <source>
        <strain evidence="2 3">WB 4.1-42</strain>
    </source>
</reference>
<evidence type="ECO:0000313" key="3">
    <source>
        <dbReference type="Proteomes" id="UP000030111"/>
    </source>
</evidence>
<dbReference type="RefSeq" id="WP_026990703.1">
    <property type="nucleotide sequence ID" value="NZ_AUGP01000017.1"/>
</dbReference>
<keyword evidence="3" id="KW-1185">Reference proteome</keyword>
<dbReference type="EMBL" id="JRLY01000037">
    <property type="protein sequence ID" value="KGO90888.1"/>
    <property type="molecule type" value="Genomic_DNA"/>
</dbReference>
<evidence type="ECO:0000256" key="1">
    <source>
        <dbReference type="SAM" id="SignalP"/>
    </source>
</evidence>
<dbReference type="eggNOG" id="ENOG503450R">
    <property type="taxonomic scope" value="Bacteria"/>
</dbReference>
<comment type="caution">
    <text evidence="2">The sequence shown here is derived from an EMBL/GenBank/DDBJ whole genome shotgun (WGS) entry which is preliminary data.</text>
</comment>
<dbReference type="STRING" id="1121898.GCA_000422725_01868"/>
<dbReference type="PROSITE" id="PS51257">
    <property type="entry name" value="PROKAR_LIPOPROTEIN"/>
    <property type="match status" value="1"/>
</dbReference>
<accession>A0A0A2MHD4</accession>
<dbReference type="InterPro" id="IPR029058">
    <property type="entry name" value="AB_hydrolase_fold"/>
</dbReference>
<dbReference type="OrthoDB" id="1359955at2"/>
<dbReference type="SUPFAM" id="SSF53474">
    <property type="entry name" value="alpha/beta-Hydrolases"/>
    <property type="match status" value="1"/>
</dbReference>
<dbReference type="AlphaFoldDB" id="A0A0A2MHD4"/>
<feature type="signal peptide" evidence="1">
    <location>
        <begin position="1"/>
        <end position="21"/>
    </location>
</feature>
<proteinExistence type="predicted"/>
<feature type="chain" id="PRO_5001992347" description="Dienelactone hydrolase domain-containing protein" evidence="1">
    <location>
        <begin position="22"/>
        <end position="259"/>
    </location>
</feature>
<sequence>MKNHVKIIMGFMLFSACLLWSCSGDDDGGVKEDTPPVAQTGFTTIERQFANLDCSFYKPNSENYKGIVTLGSGNDPLDPSEGSLNDGYLITLAGKLADAGYMVAIVAYRDEPPVGDNWQNWASNATMLAEDLSDVGTDIADEFGLERSDIVLGGSSYAANALISHSAWGTGTFADTKGFIAIMGSSSLETAQNIKSPVLAFACNGEPYESNYGQSIYDNIISASVKSKSYGFTDATCSGHSTSNGWQDVIVQKVQAWLP</sequence>
<gene>
    <name evidence="2" type="ORF">Q766_20980</name>
</gene>
<evidence type="ECO:0000313" key="2">
    <source>
        <dbReference type="EMBL" id="KGO90888.1"/>
    </source>
</evidence>